<comment type="caution">
    <text evidence="1">The sequence shown here is derived from an EMBL/GenBank/DDBJ whole genome shotgun (WGS) entry which is preliminary data.</text>
</comment>
<protein>
    <submittedName>
        <fullName evidence="1">Glycosyltransferase family 1 protein</fullName>
    </submittedName>
</protein>
<evidence type="ECO:0000313" key="1">
    <source>
        <dbReference type="EMBL" id="MDK9364335.1"/>
    </source>
</evidence>
<sequence length="324" mass="37481">MMSKLKLHAVSRADFIAKNYADFQTLLDNRVNPDSIPERFYCGGRGGWTFQTTLALKHYYGDDIECSFGSECRADAINLMHNDDFGSRVKPWRGVTVVARADRPPVIGADVVVDQNPEVDGHSNRIFVPYWPQPGVKPRERTDETVKTVAFFGRVDSFPEAYREGDFKQRLAEQGIELRISFDNWTNYQDVDVCISFRKSHDHKLARKPASKLINNWLGKTVMVCDDEPSYRAIRESELDYLIAKNPDEAFEAIMRLKNSPELYRQMREQGDKRLQVYSREAVAARWYALFQDTWRKGLHTRPTLVRALRFGFGKAIRPLTKKF</sequence>
<reference evidence="1 2" key="1">
    <citation type="submission" date="2023-06" db="EMBL/GenBank/DDBJ databases">
        <title>Identification and characterization of antibiotic-resistant Gram-negative bacteria.</title>
        <authorList>
            <person name="Cho G.-S."/>
            <person name="Lee J."/>
            <person name="Tai E."/>
            <person name="Jeong S."/>
            <person name="Kim I."/>
            <person name="Kim B.-E."/>
            <person name="Jeong M.-I."/>
            <person name="Oh K.-K."/>
            <person name="Franz C.M.A.P."/>
        </authorList>
    </citation>
    <scope>NUCLEOTIDE SEQUENCE [LARGE SCALE GENOMIC DNA]</scope>
    <source>
        <strain evidence="1 2">V106_12</strain>
    </source>
</reference>
<proteinExistence type="predicted"/>
<dbReference type="AlphaFoldDB" id="A0AAP4D510"/>
<dbReference type="SUPFAM" id="SSF53756">
    <property type="entry name" value="UDP-Glycosyltransferase/glycogen phosphorylase"/>
    <property type="match status" value="1"/>
</dbReference>
<accession>A0AAP4D510</accession>
<gene>
    <name evidence="1" type="ORF">QQF32_14140</name>
</gene>
<dbReference type="EMBL" id="JASSOM010000057">
    <property type="protein sequence ID" value="MDK9364335.1"/>
    <property type="molecule type" value="Genomic_DNA"/>
</dbReference>
<evidence type="ECO:0000313" key="2">
    <source>
        <dbReference type="Proteomes" id="UP001223214"/>
    </source>
</evidence>
<dbReference type="Proteomes" id="UP001223214">
    <property type="component" value="Unassembled WGS sequence"/>
</dbReference>
<organism evidence="1 2">
    <name type="scientific">Lelliottia wanjuensis</name>
    <dbReference type="NCBI Taxonomy" id="3050585"/>
    <lineage>
        <taxon>Bacteria</taxon>
        <taxon>Pseudomonadati</taxon>
        <taxon>Pseudomonadota</taxon>
        <taxon>Gammaproteobacteria</taxon>
        <taxon>Enterobacterales</taxon>
        <taxon>Enterobacteriaceae</taxon>
        <taxon>Lelliottia</taxon>
    </lineage>
</organism>
<name>A0AAP4D510_9ENTR</name>
<keyword evidence="2" id="KW-1185">Reference proteome</keyword>